<protein>
    <submittedName>
        <fullName evidence="3">Alpha-amylase family glycosyl hydrolase</fullName>
    </submittedName>
</protein>
<dbReference type="Proteomes" id="UP001595630">
    <property type="component" value="Unassembled WGS sequence"/>
</dbReference>
<dbReference type="RefSeq" id="WP_386364602.1">
    <property type="nucleotide sequence ID" value="NZ_JBHRXZ010000022.1"/>
</dbReference>
<dbReference type="InterPro" id="IPR017853">
    <property type="entry name" value="GH"/>
</dbReference>
<evidence type="ECO:0000256" key="1">
    <source>
        <dbReference type="ARBA" id="ARBA00008061"/>
    </source>
</evidence>
<dbReference type="InterPro" id="IPR045857">
    <property type="entry name" value="O16G_dom_2"/>
</dbReference>
<dbReference type="Pfam" id="PF00128">
    <property type="entry name" value="Alpha-amylase"/>
    <property type="match status" value="1"/>
</dbReference>
<sequence>MPATARPWWRDACVTRRASLTPASDATRRNVEWWDNAVIYQISPWSFQDSNGDGIGDLPGIIDRLDYIDSLGVDAIWLTPIFASPMDDLGYDITELREISPLFGSMNDFQRLLDLVHDRGMRLVLDMVWNHTSEAHAWFRESRSSRDNPKADWYVWADPAADGAPPNNWLSSFSGDTAWHYDETRQQYYLANFLPSQPDLNWYNEAVRAEVLDCARFWLELGIDGMRLDAVNFFCHDPSLSDNPLRGDSDPLPHGIDPDNPLAKQIFCNSFCRPETLDLLAPLRELVDQYPGVMLLGEVIEADDSIELAAQYTRGDKRLHLAYHGGLLFHERMSAGRLREVVGHALERFGDDGACWIVGNHDFGRLHSQWQANEANYPQEFYRMMAAVLLALPGAFCLWQGDELGMNEARIPEDISPQALRDPFGRTMYPRLKGRDGSRTPMPWSDAQPNAGFTDAEAPWLPIPEAHLRCAANGQQANPESILSHWRRLLHWRRLQPALQTGSTRLLDLGDSLLTLLREDSEQRLLCVFNISDAPARADLGGFGALVPAQGLGYHDRAGPVVELRPWGVLLADLPPGPSL</sequence>
<keyword evidence="4" id="KW-1185">Reference proteome</keyword>
<reference evidence="4" key="1">
    <citation type="journal article" date="2019" name="Int. J. Syst. Evol. Microbiol.">
        <title>The Global Catalogue of Microorganisms (GCM) 10K type strain sequencing project: providing services to taxonomists for standard genome sequencing and annotation.</title>
        <authorList>
            <consortium name="The Broad Institute Genomics Platform"/>
            <consortium name="The Broad Institute Genome Sequencing Center for Infectious Disease"/>
            <person name="Wu L."/>
            <person name="Ma J."/>
        </authorList>
    </citation>
    <scope>NUCLEOTIDE SEQUENCE [LARGE SCALE GENOMIC DNA]</scope>
    <source>
        <strain evidence="4">KCTC 42447</strain>
    </source>
</reference>
<accession>A0ABV7T4Y4</accession>
<dbReference type="Gene3D" id="3.20.20.80">
    <property type="entry name" value="Glycosidases"/>
    <property type="match status" value="2"/>
</dbReference>
<dbReference type="Gene3D" id="2.60.40.1180">
    <property type="entry name" value="Golgi alpha-mannosidase II"/>
    <property type="match status" value="1"/>
</dbReference>
<comment type="similarity">
    <text evidence="1">Belongs to the glycosyl hydrolase 13 family.</text>
</comment>
<dbReference type="PANTHER" id="PTHR10357:SF179">
    <property type="entry name" value="NEUTRAL AND BASIC AMINO ACID TRANSPORT PROTEIN RBAT"/>
    <property type="match status" value="1"/>
</dbReference>
<dbReference type="EMBL" id="JBHRXZ010000022">
    <property type="protein sequence ID" value="MFC3608245.1"/>
    <property type="molecule type" value="Genomic_DNA"/>
</dbReference>
<proteinExistence type="inferred from homology"/>
<evidence type="ECO:0000313" key="3">
    <source>
        <dbReference type="EMBL" id="MFC3608245.1"/>
    </source>
</evidence>
<dbReference type="InterPro" id="IPR013780">
    <property type="entry name" value="Glyco_hydro_b"/>
</dbReference>
<dbReference type="SMART" id="SM00642">
    <property type="entry name" value="Aamy"/>
    <property type="match status" value="1"/>
</dbReference>
<evidence type="ECO:0000313" key="4">
    <source>
        <dbReference type="Proteomes" id="UP001595630"/>
    </source>
</evidence>
<feature type="domain" description="Glycosyl hydrolase family 13 catalytic" evidence="2">
    <location>
        <begin position="41"/>
        <end position="439"/>
    </location>
</feature>
<dbReference type="InterPro" id="IPR006047">
    <property type="entry name" value="GH13_cat_dom"/>
</dbReference>
<evidence type="ECO:0000259" key="2">
    <source>
        <dbReference type="SMART" id="SM00642"/>
    </source>
</evidence>
<dbReference type="Gene3D" id="3.90.400.10">
    <property type="entry name" value="Oligo-1,6-glucosidase, Domain 2"/>
    <property type="match status" value="1"/>
</dbReference>
<gene>
    <name evidence="3" type="ORF">ACFOMF_10695</name>
</gene>
<dbReference type="PANTHER" id="PTHR10357">
    <property type="entry name" value="ALPHA-AMYLASE FAMILY MEMBER"/>
    <property type="match status" value="1"/>
</dbReference>
<dbReference type="SUPFAM" id="SSF51445">
    <property type="entry name" value="(Trans)glycosidases"/>
    <property type="match status" value="1"/>
</dbReference>
<keyword evidence="3" id="KW-0378">Hydrolase</keyword>
<name>A0ABV7T4Y4_9GAMM</name>
<comment type="caution">
    <text evidence="3">The sequence shown here is derived from an EMBL/GenBank/DDBJ whole genome shotgun (WGS) entry which is preliminary data.</text>
</comment>
<organism evidence="3 4">
    <name type="scientific">Stutzerimonas tarimensis</name>
    <dbReference type="NCBI Taxonomy" id="1507735"/>
    <lineage>
        <taxon>Bacteria</taxon>
        <taxon>Pseudomonadati</taxon>
        <taxon>Pseudomonadota</taxon>
        <taxon>Gammaproteobacteria</taxon>
        <taxon>Pseudomonadales</taxon>
        <taxon>Pseudomonadaceae</taxon>
        <taxon>Stutzerimonas</taxon>
    </lineage>
</organism>
<dbReference type="GO" id="GO:0016787">
    <property type="term" value="F:hydrolase activity"/>
    <property type="evidence" value="ECO:0007669"/>
    <property type="project" value="UniProtKB-KW"/>
</dbReference>